<dbReference type="SUPFAM" id="SSF51338">
    <property type="entry name" value="Composite domain of metallo-dependent hydrolases"/>
    <property type="match status" value="1"/>
</dbReference>
<dbReference type="InterPro" id="IPR032466">
    <property type="entry name" value="Metal_Hydrolase"/>
</dbReference>
<evidence type="ECO:0000259" key="2">
    <source>
        <dbReference type="Pfam" id="PF07969"/>
    </source>
</evidence>
<dbReference type="Pfam" id="PF07969">
    <property type="entry name" value="Amidohydro_3"/>
    <property type="match status" value="1"/>
</dbReference>
<dbReference type="Proteomes" id="UP000218620">
    <property type="component" value="Unassembled WGS sequence"/>
</dbReference>
<dbReference type="Gene3D" id="2.30.40.10">
    <property type="entry name" value="Urease, subunit C, domain 1"/>
    <property type="match status" value="1"/>
</dbReference>
<dbReference type="InterPro" id="IPR023100">
    <property type="entry name" value="D-aminoacylase_insert_dom_sf"/>
</dbReference>
<organism evidence="4 7">
    <name type="scientific">Brevibacterium aurantiacum</name>
    <dbReference type="NCBI Taxonomy" id="273384"/>
    <lineage>
        <taxon>Bacteria</taxon>
        <taxon>Bacillati</taxon>
        <taxon>Actinomycetota</taxon>
        <taxon>Actinomycetes</taxon>
        <taxon>Micrococcales</taxon>
        <taxon>Brevibacteriaceae</taxon>
        <taxon>Brevibacterium</taxon>
    </lineage>
</organism>
<dbReference type="GO" id="GO:0006145">
    <property type="term" value="P:purine nucleobase catabolic process"/>
    <property type="evidence" value="ECO:0007669"/>
    <property type="project" value="TreeGrafter"/>
</dbReference>
<feature type="compositionally biased region" description="Polar residues" evidence="1">
    <location>
        <begin position="493"/>
        <end position="504"/>
    </location>
</feature>
<dbReference type="EMBL" id="NRGQ01000002">
    <property type="protein sequence ID" value="PCC44670.1"/>
    <property type="molecule type" value="Genomic_DNA"/>
</dbReference>
<dbReference type="InterPro" id="IPR013108">
    <property type="entry name" value="Amidohydro_3"/>
</dbReference>
<dbReference type="Gene3D" id="3.30.1490.130">
    <property type="entry name" value="D-aminoacylase. Domain 3"/>
    <property type="match status" value="1"/>
</dbReference>
<dbReference type="SUPFAM" id="SSF51556">
    <property type="entry name" value="Metallo-dependent hydrolases"/>
    <property type="match status" value="1"/>
</dbReference>
<evidence type="ECO:0000313" key="3">
    <source>
        <dbReference type="EMBL" id="AZT94405.1"/>
    </source>
</evidence>
<evidence type="ECO:0000313" key="5">
    <source>
        <dbReference type="EMBL" id="PCC46138.1"/>
    </source>
</evidence>
<feature type="domain" description="Amidohydrolase 3" evidence="2">
    <location>
        <begin position="46"/>
        <end position="278"/>
    </location>
</feature>
<dbReference type="Proteomes" id="UP000283000">
    <property type="component" value="Chromosome"/>
</dbReference>
<sequence>MADQCQTLITGGRVVDPRNLIDEVLTIGITDGRIVHVDSEPIPAQRTIDATGLVVAPGFVDMHSHAQNKIGHLLQAHDGVTTSLELECGAAPLNHTLRAAAAEGRALNYGYSASWLLARMIVMEGMDADQTADLPTLPLHMFSALQSSGNWARPASAEQQQKIVDLVAEQIDDGAIGIGVLLGYAPAIDSAELHALARLAVEHDTILFVHARYGAEIDGHTAHESVNELIELSAATGARIHICHFASSNAGDNDASAKKLAEANNRGLPMTTESYPFEFASTVIGADFLSPEILESNGTPASTITYLPGSEQVSTYERLAELRALDPGGLCLIQYYGPDLTAGVDDLLSTLSIPGAAFASDAMPLTKIKGVNEGIAFPTELPVPEGYAVHPRSGSCFMRAISWLHRDTGLMDLSDVIARSSDIPARILATGAPAFDAKGHLGVGADADIAIIDIDEAEARSAPSPVKTAAGVVHLLVNGQLLVENCQSATTATEGGQPILSTAGPTRAKGTP</sequence>
<dbReference type="InterPro" id="IPR050138">
    <property type="entry name" value="DHOase/Allantoinase_Hydrolase"/>
</dbReference>
<proteinExistence type="predicted"/>
<accession>A0A2A3YZ88</accession>
<evidence type="ECO:0000313" key="8">
    <source>
        <dbReference type="Proteomes" id="UP000283000"/>
    </source>
</evidence>
<feature type="region of interest" description="Disordered" evidence="1">
    <location>
        <begin position="493"/>
        <end position="512"/>
    </location>
</feature>
<dbReference type="PANTHER" id="PTHR43668">
    <property type="entry name" value="ALLANTOINASE"/>
    <property type="match status" value="1"/>
</dbReference>
<dbReference type="GO" id="GO:0004038">
    <property type="term" value="F:allantoinase activity"/>
    <property type="evidence" value="ECO:0007669"/>
    <property type="project" value="TreeGrafter"/>
</dbReference>
<gene>
    <name evidence="5" type="ORF">CIK64_12020</name>
    <name evidence="4" type="ORF">CIK65_00440</name>
    <name evidence="3" type="ORF">CXR23_15665</name>
</gene>
<dbReference type="RefSeq" id="WP_096162336.1">
    <property type="nucleotide sequence ID" value="NZ_CP025330.1"/>
</dbReference>
<dbReference type="AlphaFoldDB" id="A0A2A3YZ88"/>
<dbReference type="EMBL" id="CP025330">
    <property type="protein sequence ID" value="AZT94405.1"/>
    <property type="molecule type" value="Genomic_DNA"/>
</dbReference>
<evidence type="ECO:0000313" key="4">
    <source>
        <dbReference type="EMBL" id="PCC44670.1"/>
    </source>
</evidence>
<evidence type="ECO:0000313" key="7">
    <source>
        <dbReference type="Proteomes" id="UP000218620"/>
    </source>
</evidence>
<reference evidence="3 8" key="2">
    <citation type="submission" date="2017-12" db="EMBL/GenBank/DDBJ databases">
        <authorList>
            <person name="Levesque S."/>
        </authorList>
    </citation>
    <scope>NUCLEOTIDE SEQUENCE [LARGE SCALE GENOMIC DNA]</scope>
    <source>
        <strain evidence="3 8">SMQ-1417</strain>
    </source>
</reference>
<dbReference type="NCBIfam" id="NF006560">
    <property type="entry name" value="PRK09061.1"/>
    <property type="match status" value="1"/>
</dbReference>
<protein>
    <recommendedName>
        <fullName evidence="2">Amidohydrolase 3 domain-containing protein</fullName>
    </recommendedName>
</protein>
<dbReference type="EMBL" id="NRGP01000016">
    <property type="protein sequence ID" value="PCC46138.1"/>
    <property type="molecule type" value="Genomic_DNA"/>
</dbReference>
<reference evidence="6 7" key="1">
    <citation type="journal article" date="2017" name="Elife">
        <title>Extensive horizontal gene transfer in cheese-associated bacteria.</title>
        <authorList>
            <person name="Bonham K.S."/>
            <person name="Wolfe B.E."/>
            <person name="Dutton R.J."/>
        </authorList>
    </citation>
    <scope>NUCLEOTIDE SEQUENCE [LARGE SCALE GENOMIC DNA]</scope>
    <source>
        <strain evidence="5 6">947_7</strain>
        <strain evidence="4 7">962_8</strain>
    </source>
</reference>
<name>A0A2A3YZ88_BREAU</name>
<dbReference type="GO" id="GO:0016811">
    <property type="term" value="F:hydrolase activity, acting on carbon-nitrogen (but not peptide) bonds, in linear amides"/>
    <property type="evidence" value="ECO:0007669"/>
    <property type="project" value="InterPro"/>
</dbReference>
<dbReference type="PANTHER" id="PTHR43668:SF2">
    <property type="entry name" value="ALLANTOINASE"/>
    <property type="match status" value="1"/>
</dbReference>
<evidence type="ECO:0000313" key="6">
    <source>
        <dbReference type="Proteomes" id="UP000217564"/>
    </source>
</evidence>
<reference evidence="3 8" key="3">
    <citation type="submission" date="2019-01" db="EMBL/GenBank/DDBJ databases">
        <title>Comparative genomic analysis of Brevibacterium aurantiacum sheds light on its evolution and its adaptation to smear-ripened cheeses.</title>
        <authorList>
            <person name="Moineau S."/>
        </authorList>
    </citation>
    <scope>NUCLEOTIDE SEQUENCE [LARGE SCALE GENOMIC DNA]</scope>
    <source>
        <strain evidence="3 8">SMQ-1417</strain>
    </source>
</reference>
<dbReference type="InterPro" id="IPR011059">
    <property type="entry name" value="Metal-dep_hydrolase_composite"/>
</dbReference>
<evidence type="ECO:0000256" key="1">
    <source>
        <dbReference type="SAM" id="MobiDB-lite"/>
    </source>
</evidence>
<dbReference type="GO" id="GO:0005737">
    <property type="term" value="C:cytoplasm"/>
    <property type="evidence" value="ECO:0007669"/>
    <property type="project" value="TreeGrafter"/>
</dbReference>
<dbReference type="Gene3D" id="3.20.20.140">
    <property type="entry name" value="Metal-dependent hydrolases"/>
    <property type="match status" value="1"/>
</dbReference>
<dbReference type="Proteomes" id="UP000217564">
    <property type="component" value="Unassembled WGS sequence"/>
</dbReference>